<dbReference type="GO" id="GO:0016757">
    <property type="term" value="F:glycosyltransferase activity"/>
    <property type="evidence" value="ECO:0007669"/>
    <property type="project" value="UniProtKB-KW"/>
</dbReference>
<evidence type="ECO:0000313" key="3">
    <source>
        <dbReference type="Proteomes" id="UP000663064"/>
    </source>
</evidence>
<proteinExistence type="predicted"/>
<dbReference type="EMBL" id="CP063205">
    <property type="protein sequence ID" value="QOS12742.1"/>
    <property type="molecule type" value="Genomic_DNA"/>
</dbReference>
<gene>
    <name evidence="2" type="ORF">HfgLR_13070</name>
</gene>
<dbReference type="SUPFAM" id="SSF53448">
    <property type="entry name" value="Nucleotide-diphospho-sugar transferases"/>
    <property type="match status" value="1"/>
</dbReference>
<sequence>MCEISVVIPAFNAESTISNAIESVLSQSYTDYEIIVVDDGSKDNTVSVVKNKFDKDVRLIQHSSNKGAPAARNTGINTSNGDYISFLDSDDQYSELKLKKQYEYLKRKEEDYVAVHSKEKKEQSSFPRKIEDYVGQRLQIFKTYDEDQPASKHKLDLLSADSKFGNTSTLMVEAQAIKAIGGFDESFQRHQDWEFLIRLLDVGKIAFVNEPLVIRGDTGRPSAYRYEIEKARYLRKYKQLVNEFESSGFQITKYNNLELCKFFLRDGDLSRARYYLKRSDFKNAIQILALLWSVALYSFSKIKNRIN</sequence>
<dbReference type="AlphaFoldDB" id="A0A871BIA4"/>
<dbReference type="Pfam" id="PF00535">
    <property type="entry name" value="Glycos_transf_2"/>
    <property type="match status" value="1"/>
</dbReference>
<dbReference type="EC" id="2.4.-.-" evidence="2"/>
<keyword evidence="2" id="KW-0328">Glycosyltransferase</keyword>
<accession>A0A871BIA4</accession>
<reference evidence="2" key="1">
    <citation type="journal article" date="2021" name="Front. Microbiol.">
        <title>Cellular and Genomic Properties of Haloferax gibbonsii LR2-5, the Host of Euryarchaeal Virus HFTV1.</title>
        <authorList>
            <person name="Tittes C."/>
            <person name="Schwarzer S."/>
            <person name="Pfeiffer F."/>
            <person name="Dyall-Smith M."/>
            <person name="Rodriguez-Franco M."/>
            <person name="Oksanen H.M."/>
            <person name="Quax T.E.F."/>
        </authorList>
    </citation>
    <scope>NUCLEOTIDE SEQUENCE</scope>
    <source>
        <strain evidence="2">LR2-5</strain>
    </source>
</reference>
<dbReference type="InterPro" id="IPR001173">
    <property type="entry name" value="Glyco_trans_2-like"/>
</dbReference>
<evidence type="ECO:0000259" key="1">
    <source>
        <dbReference type="Pfam" id="PF00535"/>
    </source>
</evidence>
<feature type="domain" description="Glycosyltransferase 2-like" evidence="1">
    <location>
        <begin position="5"/>
        <end position="137"/>
    </location>
</feature>
<dbReference type="InterPro" id="IPR050834">
    <property type="entry name" value="Glycosyltransf_2"/>
</dbReference>
<dbReference type="InterPro" id="IPR029044">
    <property type="entry name" value="Nucleotide-diphossugar_trans"/>
</dbReference>
<dbReference type="Gene3D" id="3.90.550.10">
    <property type="entry name" value="Spore Coat Polysaccharide Biosynthesis Protein SpsA, Chain A"/>
    <property type="match status" value="1"/>
</dbReference>
<dbReference type="CDD" id="cd00761">
    <property type="entry name" value="Glyco_tranf_GTA_type"/>
    <property type="match status" value="1"/>
</dbReference>
<protein>
    <submittedName>
        <fullName evidence="2">Glycosyltransferase, type 2</fullName>
        <ecNumber evidence="2">2.4.-.-</ecNumber>
    </submittedName>
</protein>
<dbReference type="PANTHER" id="PTHR43685">
    <property type="entry name" value="GLYCOSYLTRANSFERASE"/>
    <property type="match status" value="1"/>
</dbReference>
<organism evidence="2 3">
    <name type="scientific">Haloferax gibbonsii</name>
    <dbReference type="NCBI Taxonomy" id="35746"/>
    <lineage>
        <taxon>Archaea</taxon>
        <taxon>Methanobacteriati</taxon>
        <taxon>Methanobacteriota</taxon>
        <taxon>Stenosarchaea group</taxon>
        <taxon>Halobacteria</taxon>
        <taxon>Halobacteriales</taxon>
        <taxon>Haloferacaceae</taxon>
        <taxon>Haloferax</taxon>
    </lineage>
</organism>
<name>A0A871BIA4_HALGI</name>
<evidence type="ECO:0000313" key="2">
    <source>
        <dbReference type="EMBL" id="QOS12742.1"/>
    </source>
</evidence>
<keyword evidence="2" id="KW-0808">Transferase</keyword>
<dbReference type="Proteomes" id="UP000663064">
    <property type="component" value="Chromosome"/>
</dbReference>
<dbReference type="PANTHER" id="PTHR43685:SF11">
    <property type="entry name" value="GLYCOSYLTRANSFERASE TAGX-RELATED"/>
    <property type="match status" value="1"/>
</dbReference>